<protein>
    <submittedName>
        <fullName evidence="1">Uncharacterized protein</fullName>
    </submittedName>
</protein>
<evidence type="ECO:0000313" key="2">
    <source>
        <dbReference type="Proteomes" id="UP000512167"/>
    </source>
</evidence>
<keyword evidence="2" id="KW-1185">Reference proteome</keyword>
<gene>
    <name evidence="1" type="ORF">HF295_03565</name>
</gene>
<dbReference type="KEGG" id="tbk:HF295_03565"/>
<dbReference type="AlphaFoldDB" id="A0A7L6N4R8"/>
<accession>A0A7L6N4R8</accession>
<sequence length="239" mass="28065">MQAIIMYDFIKQETIHFELLTPSSSINNSNYVIGIDEWQNMWLYSQQDHNLVLYTNTGSVITQTNIVRNKVDGRISYMVDQGMFIRYIVDDENIAFIDAYDYINLEEKIISINPNIISEDSQKTIFFNNNMYNVSINDMLSIKDKDNKVYFETTIMTLYESSNLGIQANKILIDLDQENDPNQFGFSLVNNEIYLYYKYNLGFLFNKSLLGSSPYLIFRFDFETNSLKYIGLNDDIYYV</sequence>
<evidence type="ECO:0000313" key="1">
    <source>
        <dbReference type="EMBL" id="QLY39985.1"/>
    </source>
</evidence>
<reference evidence="1 2" key="1">
    <citation type="submission" date="2020-04" db="EMBL/GenBank/DDBJ databases">
        <authorList>
            <person name="Zheng R.K."/>
            <person name="Sun C.M."/>
        </authorList>
    </citation>
    <scope>NUCLEOTIDE SEQUENCE [LARGE SCALE GENOMIC DNA]</scope>
    <source>
        <strain evidence="2">zrk29</strain>
    </source>
</reference>
<proteinExistence type="predicted"/>
<name>A0A7L6N4R8_9MOLU</name>
<dbReference type="Proteomes" id="UP000512167">
    <property type="component" value="Chromosome"/>
</dbReference>
<dbReference type="RefSeq" id="WP_312032478.1">
    <property type="nucleotide sequence ID" value="NZ_CP051151.1"/>
</dbReference>
<dbReference type="EMBL" id="CP051151">
    <property type="protein sequence ID" value="QLY39985.1"/>
    <property type="molecule type" value="Genomic_DNA"/>
</dbReference>
<organism evidence="1 2">
    <name type="scientific">Hujiaoplasma nucleasis</name>
    <dbReference type="NCBI Taxonomy" id="2725268"/>
    <lineage>
        <taxon>Bacteria</taxon>
        <taxon>Bacillati</taxon>
        <taxon>Mycoplasmatota</taxon>
        <taxon>Mollicutes</taxon>
        <taxon>Candidatus Izemoplasmatales</taxon>
        <taxon>Hujiaoplasmataceae</taxon>
        <taxon>Hujiaoplasma</taxon>
    </lineage>
</organism>